<dbReference type="EMBL" id="JBBPBM010000022">
    <property type="protein sequence ID" value="KAK8547514.1"/>
    <property type="molecule type" value="Genomic_DNA"/>
</dbReference>
<name>A0ABR2DV40_9ROSI</name>
<gene>
    <name evidence="1" type="ORF">V6N12_031651</name>
</gene>
<dbReference type="Proteomes" id="UP001472677">
    <property type="component" value="Unassembled WGS sequence"/>
</dbReference>
<sequence>MGLKGAGEGCGSGQWGCWKWGISKLRWWVEQLARWVEGVGSRAMLVLVITNGDGGKSMNMMKDGDIERTQTWF</sequence>
<evidence type="ECO:0000313" key="2">
    <source>
        <dbReference type="Proteomes" id="UP001472677"/>
    </source>
</evidence>
<proteinExistence type="predicted"/>
<organism evidence="1 2">
    <name type="scientific">Hibiscus sabdariffa</name>
    <name type="common">roselle</name>
    <dbReference type="NCBI Taxonomy" id="183260"/>
    <lineage>
        <taxon>Eukaryota</taxon>
        <taxon>Viridiplantae</taxon>
        <taxon>Streptophyta</taxon>
        <taxon>Embryophyta</taxon>
        <taxon>Tracheophyta</taxon>
        <taxon>Spermatophyta</taxon>
        <taxon>Magnoliopsida</taxon>
        <taxon>eudicotyledons</taxon>
        <taxon>Gunneridae</taxon>
        <taxon>Pentapetalae</taxon>
        <taxon>rosids</taxon>
        <taxon>malvids</taxon>
        <taxon>Malvales</taxon>
        <taxon>Malvaceae</taxon>
        <taxon>Malvoideae</taxon>
        <taxon>Hibiscus</taxon>
    </lineage>
</organism>
<comment type="caution">
    <text evidence="1">The sequence shown here is derived from an EMBL/GenBank/DDBJ whole genome shotgun (WGS) entry which is preliminary data.</text>
</comment>
<keyword evidence="2" id="KW-1185">Reference proteome</keyword>
<protein>
    <submittedName>
        <fullName evidence="1">Uncharacterized protein</fullName>
    </submittedName>
</protein>
<reference evidence="1 2" key="1">
    <citation type="journal article" date="2024" name="G3 (Bethesda)">
        <title>Genome assembly of Hibiscus sabdariffa L. provides insights into metabolisms of medicinal natural products.</title>
        <authorList>
            <person name="Kim T."/>
        </authorList>
    </citation>
    <scope>NUCLEOTIDE SEQUENCE [LARGE SCALE GENOMIC DNA]</scope>
    <source>
        <strain evidence="1">TK-2024</strain>
        <tissue evidence="1">Old leaves</tissue>
    </source>
</reference>
<accession>A0ABR2DV40</accession>
<evidence type="ECO:0000313" key="1">
    <source>
        <dbReference type="EMBL" id="KAK8547514.1"/>
    </source>
</evidence>